<dbReference type="OrthoDB" id="4772757at2759"/>
<evidence type="ECO:0000256" key="2">
    <source>
        <dbReference type="ARBA" id="ARBA00023043"/>
    </source>
</evidence>
<feature type="repeat" description="ANK" evidence="3">
    <location>
        <begin position="339"/>
        <end position="371"/>
    </location>
</feature>
<dbReference type="RefSeq" id="XP_001239264.1">
    <property type="nucleotide sequence ID" value="XM_001239263.2"/>
</dbReference>
<reference evidence="5" key="1">
    <citation type="journal article" date="2009" name="Genome Res.">
        <title>Comparative genomic analyses of the human fungal pathogens Coccidioides and their relatives.</title>
        <authorList>
            <person name="Sharpton T.J."/>
            <person name="Stajich J.E."/>
            <person name="Rounsley S.D."/>
            <person name="Gardner M.J."/>
            <person name="Wortman J.R."/>
            <person name="Jordar V.S."/>
            <person name="Maiti R."/>
            <person name="Kodira C.D."/>
            <person name="Neafsey D.E."/>
            <person name="Zeng Q."/>
            <person name="Hung C.-Y."/>
            <person name="McMahan C."/>
            <person name="Muszewska A."/>
            <person name="Grynberg M."/>
            <person name="Mandel M.A."/>
            <person name="Kellner E.M."/>
            <person name="Barker B.M."/>
            <person name="Galgiani J.N."/>
            <person name="Orbach M.J."/>
            <person name="Kirkland T.N."/>
            <person name="Cole G.T."/>
            <person name="Henn M.R."/>
            <person name="Birren B.W."/>
            <person name="Taylor J.W."/>
        </authorList>
    </citation>
    <scope>NUCLEOTIDE SEQUENCE [LARGE SCALE GENOMIC DNA]</scope>
    <source>
        <strain evidence="5">RS</strain>
    </source>
</reference>
<dbReference type="Proteomes" id="UP000001261">
    <property type="component" value="Unassembled WGS sequence"/>
</dbReference>
<sequence>MFGPLPIEICLEIFDQLVLILGPGYRGLRVALRLRLVCKFFDREIIRAIHATQTLAVGVWVAASERITSDYLRFQVLRNGGSDLYLINTIRTTVRALVLTEKGSISETDVHKYTTTLSEALVNVFPAPFILFALHSNDGIDWLPKAHFVDSPQHLLSAAACVGNTDLVERLLLQGVDCNTRSNIFGTPLHLAAYCGHAATAKLLLKSGAHPNTKAIRYNEIENTFYLDDKDRKDIFPKTPLQMACYAGQWEIVRLLLLPEHGVSLTGVHYHIAILSAIKGNHLDIVNHLVNNGDLNSMQPEFLKHFWHRALRVACDRGAEGVVRMVLDKEVDLDSPRRALESPLSLAAGHGYEQIVRLLLEKGANPNRLSRSEESRKACTPLSKAAKFGHTGSLQLMLDSCVPEFPTKIISSATDGGQKHVIQYIIEKGLWSSLSEGMSMNCDYSHFFQGA</sequence>
<dbReference type="InterPro" id="IPR002110">
    <property type="entry name" value="Ankyrin_rpt"/>
</dbReference>
<evidence type="ECO:0000256" key="1">
    <source>
        <dbReference type="ARBA" id="ARBA00022737"/>
    </source>
</evidence>
<keyword evidence="2 3" id="KW-0040">ANK repeat</keyword>
<dbReference type="AlphaFoldDB" id="A0A0E1S042"/>
<evidence type="ECO:0000256" key="3">
    <source>
        <dbReference type="PROSITE-ProRule" id="PRU00023"/>
    </source>
</evidence>
<dbReference type="OMA" id="DCLMAAC"/>
<dbReference type="SUPFAM" id="SSF48403">
    <property type="entry name" value="Ankyrin repeat"/>
    <property type="match status" value="1"/>
</dbReference>
<reference evidence="5" key="2">
    <citation type="journal article" date="2010" name="Genome Res.">
        <title>Population genomic sequencing of Coccidioides fungi reveals recent hybridization and transposon control.</title>
        <authorList>
            <person name="Neafsey D.E."/>
            <person name="Barker B.M."/>
            <person name="Sharpton T.J."/>
            <person name="Stajich J.E."/>
            <person name="Park D.J."/>
            <person name="Whiston E."/>
            <person name="Hung C.-Y."/>
            <person name="McMahan C."/>
            <person name="White J."/>
            <person name="Sykes S."/>
            <person name="Heiman D."/>
            <person name="Young S."/>
            <person name="Zeng Q."/>
            <person name="Abouelleil A."/>
            <person name="Aftuck L."/>
            <person name="Bessette D."/>
            <person name="Brown A."/>
            <person name="FitzGerald M."/>
            <person name="Lui A."/>
            <person name="Macdonald J.P."/>
            <person name="Priest M."/>
            <person name="Orbach M.J."/>
            <person name="Galgiani J.N."/>
            <person name="Kirkland T.N."/>
            <person name="Cole G.T."/>
            <person name="Birren B.W."/>
            <person name="Henn M.R."/>
            <person name="Taylor J.W."/>
            <person name="Rounsley S.D."/>
        </authorList>
    </citation>
    <scope>GENOME REANNOTATION</scope>
    <source>
        <strain evidence="5">RS</strain>
    </source>
</reference>
<dbReference type="InParanoid" id="A0A0E1S042"/>
<proteinExistence type="predicted"/>
<gene>
    <name evidence="4" type="ORF">CIMG_10286</name>
</gene>
<accession>A0A0E1S042</accession>
<dbReference type="Gene3D" id="1.25.40.20">
    <property type="entry name" value="Ankyrin repeat-containing domain"/>
    <property type="match status" value="2"/>
</dbReference>
<dbReference type="PANTHER" id="PTHR24198">
    <property type="entry name" value="ANKYRIN REPEAT AND PROTEIN KINASE DOMAIN-CONTAINING PROTEIN"/>
    <property type="match status" value="1"/>
</dbReference>
<dbReference type="Pfam" id="PF00023">
    <property type="entry name" value="Ank"/>
    <property type="match status" value="1"/>
</dbReference>
<dbReference type="PANTHER" id="PTHR24198:SF165">
    <property type="entry name" value="ANKYRIN REPEAT-CONTAINING PROTEIN-RELATED"/>
    <property type="match status" value="1"/>
</dbReference>
<dbReference type="GeneID" id="4558037"/>
<dbReference type="STRING" id="246410.A0A0E1S042"/>
<dbReference type="KEGG" id="cim:CIMG_10286"/>
<keyword evidence="1" id="KW-0677">Repeat</keyword>
<keyword evidence="5" id="KW-1185">Reference proteome</keyword>
<evidence type="ECO:0000313" key="5">
    <source>
        <dbReference type="Proteomes" id="UP000001261"/>
    </source>
</evidence>
<dbReference type="EMBL" id="GG704915">
    <property type="protein sequence ID" value="EAS27681.1"/>
    <property type="molecule type" value="Genomic_DNA"/>
</dbReference>
<feature type="repeat" description="ANK" evidence="3">
    <location>
        <begin position="187"/>
        <end position="216"/>
    </location>
</feature>
<dbReference type="SMART" id="SM00248">
    <property type="entry name" value="ANK"/>
    <property type="match status" value="7"/>
</dbReference>
<organism evidence="4 5">
    <name type="scientific">Coccidioides immitis (strain RS)</name>
    <name type="common">Valley fever fungus</name>
    <dbReference type="NCBI Taxonomy" id="246410"/>
    <lineage>
        <taxon>Eukaryota</taxon>
        <taxon>Fungi</taxon>
        <taxon>Dikarya</taxon>
        <taxon>Ascomycota</taxon>
        <taxon>Pezizomycotina</taxon>
        <taxon>Eurotiomycetes</taxon>
        <taxon>Eurotiomycetidae</taxon>
        <taxon>Onygenales</taxon>
        <taxon>Onygenaceae</taxon>
        <taxon>Coccidioides</taxon>
    </lineage>
</organism>
<dbReference type="InterPro" id="IPR036770">
    <property type="entry name" value="Ankyrin_rpt-contain_sf"/>
</dbReference>
<dbReference type="VEuPathDB" id="FungiDB:CIMG_10286"/>
<dbReference type="PROSITE" id="PS50297">
    <property type="entry name" value="ANK_REP_REGION"/>
    <property type="match status" value="2"/>
</dbReference>
<dbReference type="Pfam" id="PF12796">
    <property type="entry name" value="Ank_2"/>
    <property type="match status" value="2"/>
</dbReference>
<dbReference type="PROSITE" id="PS50088">
    <property type="entry name" value="ANK_REPEAT"/>
    <property type="match status" value="2"/>
</dbReference>
<name>A0A0E1S042_COCIM</name>
<protein>
    <submittedName>
        <fullName evidence="4">Uncharacterized protein</fullName>
    </submittedName>
</protein>
<evidence type="ECO:0000313" key="4">
    <source>
        <dbReference type="EMBL" id="EAS27681.1"/>
    </source>
</evidence>